<protein>
    <submittedName>
        <fullName evidence="2">Putative rna-directed dna polymerase from mobile element jockey-like protein</fullName>
    </submittedName>
</protein>
<dbReference type="EMBL" id="GEGO01004441">
    <property type="protein sequence ID" value="JAR90963.1"/>
    <property type="molecule type" value="Transcribed_RNA"/>
</dbReference>
<feature type="non-terminal residue" evidence="2">
    <location>
        <position position="926"/>
    </location>
</feature>
<reference evidence="2" key="1">
    <citation type="journal article" date="2018" name="PLoS Negl. Trop. Dis.">
        <title>Sialome diversity of ticks revealed by RNAseq of single tick salivary glands.</title>
        <authorList>
            <person name="Perner J."/>
            <person name="Kropackova S."/>
            <person name="Kopacek P."/>
            <person name="Ribeiro J.M."/>
        </authorList>
    </citation>
    <scope>NUCLEOTIDE SEQUENCE</scope>
    <source>
        <strain evidence="2">Siblings of single egg batch collected in Ceske Budejovice</strain>
        <tissue evidence="2">Salivary glands</tissue>
    </source>
</reference>
<dbReference type="InterPro" id="IPR043502">
    <property type="entry name" value="DNA/RNA_pol_sf"/>
</dbReference>
<dbReference type="InterPro" id="IPR036691">
    <property type="entry name" value="Endo/exonu/phosph_ase_sf"/>
</dbReference>
<dbReference type="PANTHER" id="PTHR33395">
    <property type="entry name" value="TRANSCRIPTASE, PUTATIVE-RELATED-RELATED"/>
    <property type="match status" value="1"/>
</dbReference>
<dbReference type="InterPro" id="IPR005135">
    <property type="entry name" value="Endo/exonuclease/phosphatase"/>
</dbReference>
<keyword evidence="2" id="KW-0695">RNA-directed DNA polymerase</keyword>
<dbReference type="Pfam" id="PF00078">
    <property type="entry name" value="RVT_1"/>
    <property type="match status" value="1"/>
</dbReference>
<dbReference type="PANTHER" id="PTHR33395:SF22">
    <property type="entry name" value="REVERSE TRANSCRIPTASE DOMAIN-CONTAINING PROTEIN"/>
    <property type="match status" value="1"/>
</dbReference>
<keyword evidence="2" id="KW-0808">Transferase</keyword>
<accession>A0A147BJJ5</accession>
<name>A0A147BJJ5_IXORI</name>
<evidence type="ECO:0000313" key="2">
    <source>
        <dbReference type="EMBL" id="JAR90963.1"/>
    </source>
</evidence>
<feature type="non-terminal residue" evidence="2">
    <location>
        <position position="1"/>
    </location>
</feature>
<evidence type="ECO:0000259" key="1">
    <source>
        <dbReference type="PROSITE" id="PS50878"/>
    </source>
</evidence>
<dbReference type="GO" id="GO:0003964">
    <property type="term" value="F:RNA-directed DNA polymerase activity"/>
    <property type="evidence" value="ECO:0007669"/>
    <property type="project" value="UniProtKB-KW"/>
</dbReference>
<dbReference type="SUPFAM" id="SSF56672">
    <property type="entry name" value="DNA/RNA polymerases"/>
    <property type="match status" value="1"/>
</dbReference>
<dbReference type="Pfam" id="PF14529">
    <property type="entry name" value="Exo_endo_phos_2"/>
    <property type="match status" value="1"/>
</dbReference>
<feature type="domain" description="Reverse transcriptase" evidence="1">
    <location>
        <begin position="484"/>
        <end position="750"/>
    </location>
</feature>
<dbReference type="Gene3D" id="3.60.10.10">
    <property type="entry name" value="Endonuclease/exonuclease/phosphatase"/>
    <property type="match status" value="1"/>
</dbReference>
<proteinExistence type="predicted"/>
<dbReference type="PROSITE" id="PS50878">
    <property type="entry name" value="RT_POL"/>
    <property type="match status" value="1"/>
</dbReference>
<dbReference type="InterPro" id="IPR000477">
    <property type="entry name" value="RT_dom"/>
</dbReference>
<dbReference type="SUPFAM" id="SSF56219">
    <property type="entry name" value="DNase I-like"/>
    <property type="match status" value="1"/>
</dbReference>
<dbReference type="AlphaFoldDB" id="A0A147BJJ5"/>
<organism evidence="2">
    <name type="scientific">Ixodes ricinus</name>
    <name type="common">Common tick</name>
    <name type="synonym">Acarus ricinus</name>
    <dbReference type="NCBI Taxonomy" id="34613"/>
    <lineage>
        <taxon>Eukaryota</taxon>
        <taxon>Metazoa</taxon>
        <taxon>Ecdysozoa</taxon>
        <taxon>Arthropoda</taxon>
        <taxon>Chelicerata</taxon>
        <taxon>Arachnida</taxon>
        <taxon>Acari</taxon>
        <taxon>Parasitiformes</taxon>
        <taxon>Ixodida</taxon>
        <taxon>Ixodoidea</taxon>
        <taxon>Ixodidae</taxon>
        <taxon>Ixodinae</taxon>
        <taxon>Ixodes</taxon>
    </lineage>
</organism>
<keyword evidence="2" id="KW-0548">Nucleotidyltransferase</keyword>
<sequence>TNANDANTLSFLYTNIRSLIPKRDDLNELIDVMNVGVIALSETWLSSEITDNEIFLNSSHQSSFVIFRSDRVSGRGGGVLLAVKNNLHPRKVNVVSDLEIVFASINCSNNIVIVGVCYRPPSCNASFVERLHDALCDVRTQHPLSKLVLVGDFNYPDIDWGEDLPSATASRNESKLFLDMCLTFNLEQLVTQPTRVTESSSSILDLVLTSHSEIINDVNIINGLSDHKCIHCSLSIKNNAAVESYRKIRIYGKANTDLINLGLKSFMESCMPNFFDRSVQDNWMLFKETLLCLIDRHIPLIQFRENESAPWYTRELKTLCNRKKRLYRRARRLDTDQAWSCFSDAFALYKSTVAKAKTQFYQSDLAAILKSNPQKFWKIINPHYRKPVSLVNDNGTNLSDDDAVEKFCDAFSAVFNSSVITSLPDNVTMSFPRMHPITFTENGISKLIDALKISSSPGADDINSKILKITKPLSTVFLTFLFQQSIDTGAIPDDWREGKVVPVHKGGDAHSPLNYRPISLTSVCCKLMEHVIHSQVIHFLEQNNFFFPNQHGFRKHRSCETQLAAFSHDIHISLETSPQVDAIFLDFSKAFDRVSHKLLLTKLSALSLDSSVLAWIENFLSYRTQHVHINNCRSRSAPVTSGIPQGSVLGPLLFLVYINDLPLSLSSTVRLFADDCVIYRPIANTNDSLNLQTDLDRINEWCSKWQMLLNASKSKSLSFFRTRQHLQASYSIGNLNVDAVSTYKYLGVHFTHDLSWKTHINNIISDSNRTLGFLRRNLRLASSSVRRLAYVTLVRPKLEYASSVWDPHLKFLTSDIESLQNRAARFITSQYSRFVSVTELKQNLSLTPLCSRRRIAKLCLFHRFYYDDQLHSSFILPPHRISPRVDHPAKVGLLFTRNTAFFKSFFPATSVDWNGLPEAIVSAQDI</sequence>
<dbReference type="CDD" id="cd01650">
    <property type="entry name" value="RT_nLTR_like"/>
    <property type="match status" value="1"/>
</dbReference>